<proteinExistence type="predicted"/>
<keyword evidence="4" id="KW-1185">Reference proteome</keyword>
<dbReference type="EMBL" id="QCYK01000003">
    <property type="protein sequence ID" value="PUZ22939.1"/>
    <property type="molecule type" value="Genomic_DNA"/>
</dbReference>
<dbReference type="InterPro" id="IPR012338">
    <property type="entry name" value="Beta-lactam/transpept-like"/>
</dbReference>
<evidence type="ECO:0000313" key="3">
    <source>
        <dbReference type="EMBL" id="PUZ22939.1"/>
    </source>
</evidence>
<comment type="caution">
    <text evidence="3">The sequence shown here is derived from an EMBL/GenBank/DDBJ whole genome shotgun (WGS) entry which is preliminary data.</text>
</comment>
<dbReference type="Pfam" id="PF00144">
    <property type="entry name" value="Beta-lactamase"/>
    <property type="match status" value="1"/>
</dbReference>
<dbReference type="Proteomes" id="UP000244450">
    <property type="component" value="Unassembled WGS sequence"/>
</dbReference>
<dbReference type="RefSeq" id="WP_108688683.1">
    <property type="nucleotide sequence ID" value="NZ_QCYK01000003.1"/>
</dbReference>
<feature type="domain" description="Beta-lactamase-related" evidence="2">
    <location>
        <begin position="45"/>
        <end position="336"/>
    </location>
</feature>
<keyword evidence="1" id="KW-0732">Signal</keyword>
<dbReference type="AlphaFoldDB" id="A0A2T7BCW6"/>
<protein>
    <recommendedName>
        <fullName evidence="2">Beta-lactamase-related domain-containing protein</fullName>
    </recommendedName>
</protein>
<feature type="signal peptide" evidence="1">
    <location>
        <begin position="1"/>
        <end position="24"/>
    </location>
</feature>
<organism evidence="3 4">
    <name type="scientific">Chitinophaga parva</name>
    <dbReference type="NCBI Taxonomy" id="2169414"/>
    <lineage>
        <taxon>Bacteria</taxon>
        <taxon>Pseudomonadati</taxon>
        <taxon>Bacteroidota</taxon>
        <taxon>Chitinophagia</taxon>
        <taxon>Chitinophagales</taxon>
        <taxon>Chitinophagaceae</taxon>
        <taxon>Chitinophaga</taxon>
    </lineage>
</organism>
<dbReference type="SUPFAM" id="SSF56601">
    <property type="entry name" value="beta-lactamase/transpeptidase-like"/>
    <property type="match status" value="1"/>
</dbReference>
<name>A0A2T7BCW6_9BACT</name>
<accession>A0A2T7BCW6</accession>
<dbReference type="PANTHER" id="PTHR46825:SF9">
    <property type="entry name" value="BETA-LACTAMASE-RELATED DOMAIN-CONTAINING PROTEIN"/>
    <property type="match status" value="1"/>
</dbReference>
<reference evidence="3 4" key="1">
    <citation type="submission" date="2018-04" db="EMBL/GenBank/DDBJ databases">
        <title>Chitinophaga fuyangensis sp. nov., isolated from soil in a chemical factory.</title>
        <authorList>
            <person name="Chen K."/>
        </authorList>
    </citation>
    <scope>NUCLEOTIDE SEQUENCE [LARGE SCALE GENOMIC DNA]</scope>
    <source>
        <strain evidence="3 4">LY-1</strain>
    </source>
</reference>
<evidence type="ECO:0000259" key="2">
    <source>
        <dbReference type="Pfam" id="PF00144"/>
    </source>
</evidence>
<dbReference type="OrthoDB" id="9793489at2"/>
<dbReference type="Gene3D" id="3.40.710.10">
    <property type="entry name" value="DD-peptidase/beta-lactamase superfamily"/>
    <property type="match status" value="1"/>
</dbReference>
<evidence type="ECO:0000256" key="1">
    <source>
        <dbReference type="SAM" id="SignalP"/>
    </source>
</evidence>
<dbReference type="PANTHER" id="PTHR46825">
    <property type="entry name" value="D-ALANYL-D-ALANINE-CARBOXYPEPTIDASE/ENDOPEPTIDASE AMPH"/>
    <property type="match status" value="1"/>
</dbReference>
<sequence>MPLSFPRTGYFLCLLLCCTSLKTAAQLAHRLDSLLQADTPRAFNGVVLVEQKGRIIYYKAKGEANREKHIPLKKEDVFIIGSLSKQITAVLVLQEMEKGHLHLTDTLHRLLPGLKAPWADSITLEQLLTHTSGLGSPPDEAAPLLSRPGTEFHYSNYNFMLLAQVAAHTSGKLYEALVKDLFKRCGMKHSSPPRGYHGPLVTDYAEMPDGTWQVADNILELAAPYGPSGATISTAADLLRWNHCLHGGKLLQPATYQLMTSRHASRQGHRWGDVGYGFGVQVDSIGNIPEISHNGNFAGFIATDIYLPQSVTSIIILENVNAQNQDRNRTFYYHDLIREWVRQQL</sequence>
<feature type="chain" id="PRO_5015413493" description="Beta-lactamase-related domain-containing protein" evidence="1">
    <location>
        <begin position="25"/>
        <end position="345"/>
    </location>
</feature>
<dbReference type="InterPro" id="IPR001466">
    <property type="entry name" value="Beta-lactam-related"/>
</dbReference>
<evidence type="ECO:0000313" key="4">
    <source>
        <dbReference type="Proteomes" id="UP000244450"/>
    </source>
</evidence>
<gene>
    <name evidence="3" type="ORF">DCC81_21225</name>
</gene>
<dbReference type="InterPro" id="IPR050491">
    <property type="entry name" value="AmpC-like"/>
</dbReference>